<keyword evidence="3" id="KW-1185">Reference proteome</keyword>
<reference evidence="2" key="1">
    <citation type="submission" date="2021-03" db="EMBL/GenBank/DDBJ databases">
        <title>Draft genome sequence of rust myrtle Austropuccinia psidii MF-1, a brazilian biotype.</title>
        <authorList>
            <person name="Quecine M.C."/>
            <person name="Pachon D.M.R."/>
            <person name="Bonatelli M.L."/>
            <person name="Correr F.H."/>
            <person name="Franceschini L.M."/>
            <person name="Leite T.F."/>
            <person name="Margarido G.R.A."/>
            <person name="Almeida C.A."/>
            <person name="Ferrarezi J.A."/>
            <person name="Labate C.A."/>
        </authorList>
    </citation>
    <scope>NUCLEOTIDE SEQUENCE</scope>
    <source>
        <strain evidence="2">MF-1</strain>
    </source>
</reference>
<sequence length="191" mass="21928">MTPTRSGRNYSIQSNGYGPEHSSQKSKRQECQPRGEAQMEDARTSNSAQRLFNTFETLIERPEADITAILILDLNHFKQATIEIYQPQYKNWFMEAKQQEWELLPSLWIGTMSSYLQVKNFKSMEIQRTFWGLDTHVLQRTSPTDRSLVEKPKDFVRGPGEEVGPRKGQQPCGSSSSLNKCKKGKAIPKEQ</sequence>
<dbReference type="AlphaFoldDB" id="A0A9Q3CLP2"/>
<organism evidence="2 3">
    <name type="scientific">Austropuccinia psidii MF-1</name>
    <dbReference type="NCBI Taxonomy" id="1389203"/>
    <lineage>
        <taxon>Eukaryota</taxon>
        <taxon>Fungi</taxon>
        <taxon>Dikarya</taxon>
        <taxon>Basidiomycota</taxon>
        <taxon>Pucciniomycotina</taxon>
        <taxon>Pucciniomycetes</taxon>
        <taxon>Pucciniales</taxon>
        <taxon>Sphaerophragmiaceae</taxon>
        <taxon>Austropuccinia</taxon>
    </lineage>
</organism>
<protein>
    <submittedName>
        <fullName evidence="2">Uncharacterized protein</fullName>
    </submittedName>
</protein>
<evidence type="ECO:0000256" key="1">
    <source>
        <dbReference type="SAM" id="MobiDB-lite"/>
    </source>
</evidence>
<name>A0A9Q3CLP2_9BASI</name>
<feature type="compositionally biased region" description="Basic residues" evidence="1">
    <location>
        <begin position="180"/>
        <end position="191"/>
    </location>
</feature>
<feature type="region of interest" description="Disordered" evidence="1">
    <location>
        <begin position="1"/>
        <end position="45"/>
    </location>
</feature>
<feature type="compositionally biased region" description="Basic and acidic residues" evidence="1">
    <location>
        <begin position="147"/>
        <end position="165"/>
    </location>
</feature>
<feature type="region of interest" description="Disordered" evidence="1">
    <location>
        <begin position="143"/>
        <end position="191"/>
    </location>
</feature>
<dbReference type="EMBL" id="AVOT02008053">
    <property type="protein sequence ID" value="MBW0485190.1"/>
    <property type="molecule type" value="Genomic_DNA"/>
</dbReference>
<dbReference type="Proteomes" id="UP000765509">
    <property type="component" value="Unassembled WGS sequence"/>
</dbReference>
<feature type="compositionally biased region" description="Polar residues" evidence="1">
    <location>
        <begin position="1"/>
        <end position="16"/>
    </location>
</feature>
<accession>A0A9Q3CLP2</accession>
<proteinExistence type="predicted"/>
<evidence type="ECO:0000313" key="3">
    <source>
        <dbReference type="Proteomes" id="UP000765509"/>
    </source>
</evidence>
<gene>
    <name evidence="2" type="ORF">O181_024905</name>
</gene>
<evidence type="ECO:0000313" key="2">
    <source>
        <dbReference type="EMBL" id="MBW0485190.1"/>
    </source>
</evidence>
<comment type="caution">
    <text evidence="2">The sequence shown here is derived from an EMBL/GenBank/DDBJ whole genome shotgun (WGS) entry which is preliminary data.</text>
</comment>